<name>A0A8J6PEP9_9FLAO</name>
<dbReference type="Proteomes" id="UP000652681">
    <property type="component" value="Unassembled WGS sequence"/>
</dbReference>
<gene>
    <name evidence="1" type="ORF">H9Y05_09830</name>
</gene>
<comment type="caution">
    <text evidence="1">The sequence shown here is derived from an EMBL/GenBank/DDBJ whole genome shotgun (WGS) entry which is preliminary data.</text>
</comment>
<proteinExistence type="predicted"/>
<evidence type="ECO:0000313" key="2">
    <source>
        <dbReference type="Proteomes" id="UP000652681"/>
    </source>
</evidence>
<dbReference type="RefSeq" id="WP_163491748.1">
    <property type="nucleotide sequence ID" value="NZ_JACVEL010000006.1"/>
</dbReference>
<keyword evidence="2" id="KW-1185">Reference proteome</keyword>
<dbReference type="AlphaFoldDB" id="A0A8J6PEP9"/>
<accession>A0A8J6PEP9</accession>
<organism evidence="1 2">
    <name type="scientific">Taishania pollutisoli</name>
    <dbReference type="NCBI Taxonomy" id="2766479"/>
    <lineage>
        <taxon>Bacteria</taxon>
        <taxon>Pseudomonadati</taxon>
        <taxon>Bacteroidota</taxon>
        <taxon>Flavobacteriia</taxon>
        <taxon>Flavobacteriales</taxon>
        <taxon>Crocinitomicaceae</taxon>
        <taxon>Taishania</taxon>
    </lineage>
</organism>
<dbReference type="EMBL" id="JACVEL010000006">
    <property type="protein sequence ID" value="MBC9812770.1"/>
    <property type="molecule type" value="Genomic_DNA"/>
</dbReference>
<reference evidence="1" key="1">
    <citation type="submission" date="2020-09" db="EMBL/GenBank/DDBJ databases">
        <title>Taishania pollutisoli gen. nov., sp. nov., Isolated from Tetrabromobisphenol A-Contaminated Soil.</title>
        <authorList>
            <person name="Chen Q."/>
        </authorList>
    </citation>
    <scope>NUCLEOTIDE SEQUENCE</scope>
    <source>
        <strain evidence="1">CZZ-1</strain>
    </source>
</reference>
<sequence>MENTCTTPTLNNVSQTGITGYSRIKITNETPHEAVGIIMLTSSIKNTYAVTSNQTWEAPNRELSLLTAITAVLTLKDGSTVRATPYISSAPSGTGFSRFHIVHDQNGYRVVRNQLWNVK</sequence>
<protein>
    <submittedName>
        <fullName evidence="1">Uncharacterized protein</fullName>
    </submittedName>
</protein>
<evidence type="ECO:0000313" key="1">
    <source>
        <dbReference type="EMBL" id="MBC9812770.1"/>
    </source>
</evidence>